<organism evidence="1 2">
    <name type="scientific">Tahibacter aquaticus</name>
    <dbReference type="NCBI Taxonomy" id="520092"/>
    <lineage>
        <taxon>Bacteria</taxon>
        <taxon>Pseudomonadati</taxon>
        <taxon>Pseudomonadota</taxon>
        <taxon>Gammaproteobacteria</taxon>
        <taxon>Lysobacterales</taxon>
        <taxon>Rhodanobacteraceae</taxon>
        <taxon>Tahibacter</taxon>
    </lineage>
</organism>
<dbReference type="Proteomes" id="UP000295293">
    <property type="component" value="Unassembled WGS sequence"/>
</dbReference>
<dbReference type="RefSeq" id="WP_133817412.1">
    <property type="nucleotide sequence ID" value="NZ_SNZH01000002.1"/>
</dbReference>
<name>A0A4R6Z7B9_9GAMM</name>
<reference evidence="1 2" key="1">
    <citation type="submission" date="2019-03" db="EMBL/GenBank/DDBJ databases">
        <title>Genomic Encyclopedia of Type Strains, Phase IV (KMG-IV): sequencing the most valuable type-strain genomes for metagenomic binning, comparative biology and taxonomic classification.</title>
        <authorList>
            <person name="Goeker M."/>
        </authorList>
    </citation>
    <scope>NUCLEOTIDE SEQUENCE [LARGE SCALE GENOMIC DNA]</scope>
    <source>
        <strain evidence="1 2">DSM 21667</strain>
    </source>
</reference>
<evidence type="ECO:0000313" key="1">
    <source>
        <dbReference type="EMBL" id="TDR47700.1"/>
    </source>
</evidence>
<accession>A0A4R6Z7B9</accession>
<gene>
    <name evidence="1" type="ORF">DFR29_102360</name>
</gene>
<keyword evidence="2" id="KW-1185">Reference proteome</keyword>
<dbReference type="AlphaFoldDB" id="A0A4R6Z7B9"/>
<proteinExistence type="predicted"/>
<protein>
    <submittedName>
        <fullName evidence="1">Uncharacterized protein</fullName>
    </submittedName>
</protein>
<dbReference type="EMBL" id="SNZH01000002">
    <property type="protein sequence ID" value="TDR47700.1"/>
    <property type="molecule type" value="Genomic_DNA"/>
</dbReference>
<sequence>MHKRTPYTDSLLELLDCIEDAVQLLAFDYLAAATDELRRARALIDGALADWCDDDGELARQWLQQAEQTQRVGQLRERRSQCAGALWRARRAVRRHWLAGLGVAWDPYEVPLSAPGQPASLRLVDGDGPH</sequence>
<comment type="caution">
    <text evidence="1">The sequence shown here is derived from an EMBL/GenBank/DDBJ whole genome shotgun (WGS) entry which is preliminary data.</text>
</comment>
<evidence type="ECO:0000313" key="2">
    <source>
        <dbReference type="Proteomes" id="UP000295293"/>
    </source>
</evidence>